<sequence>MKLAYVLLLYIVIVRGGDQSCHNDHDCRHGNCDGHNLVYRCLKTNHDSSGQCQCLECLTNHDCPHCHDHQFQYCSGRYYTCGCEECTHDIHCTNCAVGQTGKCHRHHDTERKFCQCEGNAQTTTVKSPLKLECSHRKISVIESIAENLHVEDNRAELCPDTTKHQTSEAFVINKCNSTARSSWLKGESVKSLCSSGSITQYTPISTFHQNENMAAFFIDCSASNHELKVAVQTCTDPPYILMLNETTSPKMSDFHIILQQL</sequence>
<dbReference type="OMA" id="CEECTHD"/>
<protein>
    <recommendedName>
        <fullName evidence="4">TNFR-Cys domain-containing protein</fullName>
    </recommendedName>
</protein>
<dbReference type="AlphaFoldDB" id="A0A8W8L1B5"/>
<keyword evidence="3" id="KW-1185">Reference proteome</keyword>
<accession>A0A8W8L1B5</accession>
<evidence type="ECO:0000256" key="1">
    <source>
        <dbReference type="SAM" id="SignalP"/>
    </source>
</evidence>
<evidence type="ECO:0000313" key="3">
    <source>
        <dbReference type="Proteomes" id="UP000005408"/>
    </source>
</evidence>
<dbReference type="OrthoDB" id="6110718at2759"/>
<feature type="chain" id="PRO_5036487720" description="TNFR-Cys domain-containing protein" evidence="1">
    <location>
        <begin position="17"/>
        <end position="261"/>
    </location>
</feature>
<feature type="signal peptide" evidence="1">
    <location>
        <begin position="1"/>
        <end position="16"/>
    </location>
</feature>
<name>A0A8W8L1B5_MAGGI</name>
<dbReference type="Proteomes" id="UP000005408">
    <property type="component" value="Unassembled WGS sequence"/>
</dbReference>
<keyword evidence="1" id="KW-0732">Signal</keyword>
<reference evidence="2" key="1">
    <citation type="submission" date="2022-08" db="UniProtKB">
        <authorList>
            <consortium name="EnsemblMetazoa"/>
        </authorList>
    </citation>
    <scope>IDENTIFICATION</scope>
    <source>
        <strain evidence="2">05x7-T-G4-1.051#20</strain>
    </source>
</reference>
<proteinExistence type="predicted"/>
<evidence type="ECO:0008006" key="4">
    <source>
        <dbReference type="Google" id="ProtNLM"/>
    </source>
</evidence>
<evidence type="ECO:0000313" key="2">
    <source>
        <dbReference type="EnsemblMetazoa" id="G26219.1:cds"/>
    </source>
</evidence>
<dbReference type="EnsemblMetazoa" id="G26219.1">
    <property type="protein sequence ID" value="G26219.1:cds"/>
    <property type="gene ID" value="G26219"/>
</dbReference>
<organism evidence="2 3">
    <name type="scientific">Magallana gigas</name>
    <name type="common">Pacific oyster</name>
    <name type="synonym">Crassostrea gigas</name>
    <dbReference type="NCBI Taxonomy" id="29159"/>
    <lineage>
        <taxon>Eukaryota</taxon>
        <taxon>Metazoa</taxon>
        <taxon>Spiralia</taxon>
        <taxon>Lophotrochozoa</taxon>
        <taxon>Mollusca</taxon>
        <taxon>Bivalvia</taxon>
        <taxon>Autobranchia</taxon>
        <taxon>Pteriomorphia</taxon>
        <taxon>Ostreida</taxon>
        <taxon>Ostreoidea</taxon>
        <taxon>Ostreidae</taxon>
        <taxon>Magallana</taxon>
    </lineage>
</organism>